<evidence type="ECO:0000256" key="4">
    <source>
        <dbReference type="ARBA" id="ARBA00023027"/>
    </source>
</evidence>
<dbReference type="PANTHER" id="PTHR35330">
    <property type="entry name" value="SIROHEME BIOSYNTHESIS PROTEIN MET8"/>
    <property type="match status" value="1"/>
</dbReference>
<dbReference type="UniPathway" id="UPA00262">
    <property type="reaction ID" value="UER00222"/>
</dbReference>
<dbReference type="NCBIfam" id="TIGR01470">
    <property type="entry name" value="cysG_Nterm"/>
    <property type="match status" value="1"/>
</dbReference>
<organism evidence="7 8">
    <name type="scientific">Methanosarcina thermophila CHTI-55</name>
    <dbReference type="NCBI Taxonomy" id="1434121"/>
    <lineage>
        <taxon>Archaea</taxon>
        <taxon>Methanobacteriati</taxon>
        <taxon>Methanobacteriota</taxon>
        <taxon>Stenosarchaea group</taxon>
        <taxon>Methanomicrobia</taxon>
        <taxon>Methanosarcinales</taxon>
        <taxon>Methanosarcinaceae</taxon>
        <taxon>Methanosarcina</taxon>
    </lineage>
</organism>
<dbReference type="InterPro" id="IPR028161">
    <property type="entry name" value="Met8-like"/>
</dbReference>
<dbReference type="GeneID" id="41602523"/>
<dbReference type="HOGENOM" id="CLU_011276_8_1_2"/>
<evidence type="ECO:0000256" key="1">
    <source>
        <dbReference type="ARBA" id="ARBA00005010"/>
    </source>
</evidence>
<dbReference type="Gene3D" id="3.40.50.720">
    <property type="entry name" value="NAD(P)-binding Rossmann-like Domain"/>
    <property type="match status" value="1"/>
</dbReference>
<keyword evidence="4" id="KW-0520">NAD</keyword>
<dbReference type="GO" id="GO:0043115">
    <property type="term" value="F:precorrin-2 dehydrogenase activity"/>
    <property type="evidence" value="ECO:0007669"/>
    <property type="project" value="UniProtKB-EC"/>
</dbReference>
<dbReference type="Gene3D" id="1.10.8.610">
    <property type="entry name" value="SirC, precorrin-2 dehydrogenase, C-terminal helical domain-like"/>
    <property type="match status" value="1"/>
</dbReference>
<keyword evidence="7" id="KW-0456">Lyase</keyword>
<dbReference type="GO" id="GO:0004325">
    <property type="term" value="F:ferrochelatase activity"/>
    <property type="evidence" value="ECO:0007669"/>
    <property type="project" value="InterPro"/>
</dbReference>
<dbReference type="Proteomes" id="UP000056925">
    <property type="component" value="Chromosome"/>
</dbReference>
<proteinExistence type="predicted"/>
<comment type="pathway">
    <text evidence="1">Porphyrin-containing compound metabolism; siroheme biosynthesis; sirohydrochlorin from precorrin-2: step 1/1.</text>
</comment>
<reference evidence="7 8" key="1">
    <citation type="submission" date="2014-07" db="EMBL/GenBank/DDBJ databases">
        <title>Methanogenic archaea and the global carbon cycle.</title>
        <authorList>
            <person name="Henriksen J.R."/>
            <person name="Luke J."/>
            <person name="Reinhart S."/>
            <person name="Benedict M.N."/>
            <person name="Youngblut N.D."/>
            <person name="Metcalf M.E."/>
            <person name="Whitaker R.J."/>
            <person name="Metcalf W.W."/>
        </authorList>
    </citation>
    <scope>NUCLEOTIDE SEQUENCE [LARGE SCALE GENOMIC DNA]</scope>
    <source>
        <strain evidence="7 8">CHTI-55</strain>
    </source>
</reference>
<evidence type="ECO:0000256" key="6">
    <source>
        <dbReference type="ARBA" id="ARBA00047561"/>
    </source>
</evidence>
<dbReference type="RefSeq" id="WP_048167834.1">
    <property type="nucleotide sequence ID" value="NZ_CP009502.1"/>
</dbReference>
<dbReference type="Pfam" id="PF13241">
    <property type="entry name" value="NAD_binding_7"/>
    <property type="match status" value="1"/>
</dbReference>
<name>A0A0E3KR86_METTE</name>
<dbReference type="InterPro" id="IPR006367">
    <property type="entry name" value="Sirohaem_synthase_N"/>
</dbReference>
<evidence type="ECO:0000256" key="2">
    <source>
        <dbReference type="ARBA" id="ARBA00012400"/>
    </source>
</evidence>
<protein>
    <recommendedName>
        <fullName evidence="2">precorrin-2 dehydrogenase</fullName>
        <ecNumber evidence="2">1.3.1.76</ecNumber>
    </recommendedName>
</protein>
<dbReference type="EC" id="1.3.1.76" evidence="2"/>
<keyword evidence="3 7" id="KW-0560">Oxidoreductase</keyword>
<evidence type="ECO:0000256" key="5">
    <source>
        <dbReference type="ARBA" id="ARBA00023244"/>
    </source>
</evidence>
<keyword evidence="5" id="KW-0627">Porphyrin biosynthesis</keyword>
<dbReference type="AlphaFoldDB" id="A0A0E3KR86"/>
<gene>
    <name evidence="7" type="ORF">MSTHC_1194</name>
</gene>
<evidence type="ECO:0000313" key="7">
    <source>
        <dbReference type="EMBL" id="AKB15512.1"/>
    </source>
</evidence>
<dbReference type="SUPFAM" id="SSF75615">
    <property type="entry name" value="Siroheme synthase middle domains-like"/>
    <property type="match status" value="1"/>
</dbReference>
<comment type="catalytic activity">
    <reaction evidence="6">
        <text>precorrin-2 + NAD(+) = sirohydrochlorin + NADH + 2 H(+)</text>
        <dbReference type="Rhea" id="RHEA:15613"/>
        <dbReference type="ChEBI" id="CHEBI:15378"/>
        <dbReference type="ChEBI" id="CHEBI:57540"/>
        <dbReference type="ChEBI" id="CHEBI:57945"/>
        <dbReference type="ChEBI" id="CHEBI:58351"/>
        <dbReference type="ChEBI" id="CHEBI:58827"/>
        <dbReference type="EC" id="1.3.1.76"/>
    </reaction>
</comment>
<dbReference type="GO" id="GO:0019354">
    <property type="term" value="P:siroheme biosynthetic process"/>
    <property type="evidence" value="ECO:0007669"/>
    <property type="project" value="UniProtKB-UniPathway"/>
</dbReference>
<accession>A0A0E3KR86</accession>
<evidence type="ECO:0000256" key="3">
    <source>
        <dbReference type="ARBA" id="ARBA00023002"/>
    </source>
</evidence>
<dbReference type="SUPFAM" id="SSF51735">
    <property type="entry name" value="NAD(P)-binding Rossmann-fold domains"/>
    <property type="match status" value="1"/>
</dbReference>
<sequence length="224" mass="25018">MAETNNFLPLMLDLSGRKIVIFGGGSVGERKAELFSGCADTLVVSLEFSKRLYELEASGKVRLIRLDLLTASDSELRELISGAFIVTPATSNSELNRKITAIARENDILINQVDALGSVVIPSVIKRGDLTIGISTLGHSPAVSKYTRRQIEGVITPEYSDMIRLQDELRNYLKKHVGDQRERQKILWIILENEAIWNDLSESYEKAAERAYAIVSDYLENSSR</sequence>
<dbReference type="PATRIC" id="fig|1434121.4.peg.1477"/>
<dbReference type="PANTHER" id="PTHR35330:SF1">
    <property type="entry name" value="SIROHEME BIOSYNTHESIS PROTEIN MET8"/>
    <property type="match status" value="1"/>
</dbReference>
<dbReference type="KEGG" id="mthe:MSTHC_1194"/>
<dbReference type="EMBL" id="CP009502">
    <property type="protein sequence ID" value="AKB15512.1"/>
    <property type="molecule type" value="Genomic_DNA"/>
</dbReference>
<dbReference type="InterPro" id="IPR042518">
    <property type="entry name" value="SirC_C"/>
</dbReference>
<dbReference type="InterPro" id="IPR036291">
    <property type="entry name" value="NAD(P)-bd_dom_sf"/>
</dbReference>
<evidence type="ECO:0000313" key="8">
    <source>
        <dbReference type="Proteomes" id="UP000056925"/>
    </source>
</evidence>